<evidence type="ECO:0000256" key="1">
    <source>
        <dbReference type="SAM" id="MobiDB-lite"/>
    </source>
</evidence>
<feature type="region of interest" description="Disordered" evidence="1">
    <location>
        <begin position="21"/>
        <end position="53"/>
    </location>
</feature>
<evidence type="ECO:0000313" key="3">
    <source>
        <dbReference type="Proteomes" id="UP000008710"/>
    </source>
</evidence>
<dbReference type="KEGG" id="rha:RHA1_ro03832"/>
<reference evidence="3" key="1">
    <citation type="journal article" date="2006" name="Proc. Natl. Acad. Sci. U.S.A.">
        <title>The complete genome of Rhodococcus sp. RHA1 provides insights into a catabolic powerhouse.</title>
        <authorList>
            <person name="McLeod M.P."/>
            <person name="Warren R.L."/>
            <person name="Hsiao W.W.L."/>
            <person name="Araki N."/>
            <person name="Myhre M."/>
            <person name="Fernandes C."/>
            <person name="Miyazawa D."/>
            <person name="Wong W."/>
            <person name="Lillquist A.L."/>
            <person name="Wang D."/>
            <person name="Dosanjh M."/>
            <person name="Hara H."/>
            <person name="Petrescu A."/>
            <person name="Morin R.D."/>
            <person name="Yang G."/>
            <person name="Stott J.M."/>
            <person name="Schein J.E."/>
            <person name="Shin H."/>
            <person name="Smailus D."/>
            <person name="Siddiqui A.S."/>
            <person name="Marra M.A."/>
            <person name="Jones S.J.M."/>
            <person name="Holt R."/>
            <person name="Brinkman F.S.L."/>
            <person name="Miyauchi K."/>
            <person name="Fukuda M."/>
            <person name="Davies J.E."/>
            <person name="Mohn W.W."/>
            <person name="Eltis L.D."/>
        </authorList>
    </citation>
    <scope>NUCLEOTIDE SEQUENCE [LARGE SCALE GENOMIC DNA]</scope>
    <source>
        <strain evidence="3">RHA1</strain>
    </source>
</reference>
<sequence>MTLPDLVVVGPNGPVLASRCGEDSVRRGGGPRRCGDGRGGPGAPGNDWTWQSREGDAWTFGGLRWRGRRITGSSWVQWKLATSTVPSGTGCRPRTNRSRSSTTAEAQHPTRREERARGRVTLGNSGATWHDLVCDEQYR</sequence>
<feature type="compositionally biased region" description="Basic and acidic residues" evidence="1">
    <location>
        <begin position="108"/>
        <end position="117"/>
    </location>
</feature>
<accession>Q0SA04</accession>
<gene>
    <name evidence="2" type="ordered locus">RHA1_ro03832</name>
</gene>
<feature type="compositionally biased region" description="Gly residues" evidence="1">
    <location>
        <begin position="27"/>
        <end position="43"/>
    </location>
</feature>
<dbReference type="HOGENOM" id="CLU_1843558_0_0_11"/>
<dbReference type="AlphaFoldDB" id="Q0SA04"/>
<protein>
    <submittedName>
        <fullName evidence="2">Uncharacterized protein</fullName>
    </submittedName>
</protein>
<dbReference type="EMBL" id="CP000431">
    <property type="protein sequence ID" value="ABG95632.1"/>
    <property type="molecule type" value="Genomic_DNA"/>
</dbReference>
<feature type="region of interest" description="Disordered" evidence="1">
    <location>
        <begin position="83"/>
        <end position="122"/>
    </location>
</feature>
<name>Q0SA04_RHOJR</name>
<evidence type="ECO:0000313" key="2">
    <source>
        <dbReference type="EMBL" id="ABG95632.1"/>
    </source>
</evidence>
<proteinExistence type="predicted"/>
<dbReference type="Proteomes" id="UP000008710">
    <property type="component" value="Chromosome"/>
</dbReference>
<organism evidence="2 3">
    <name type="scientific">Rhodococcus jostii (strain RHA1)</name>
    <dbReference type="NCBI Taxonomy" id="101510"/>
    <lineage>
        <taxon>Bacteria</taxon>
        <taxon>Bacillati</taxon>
        <taxon>Actinomycetota</taxon>
        <taxon>Actinomycetes</taxon>
        <taxon>Mycobacteriales</taxon>
        <taxon>Nocardiaceae</taxon>
        <taxon>Rhodococcus</taxon>
    </lineage>
</organism>